<evidence type="ECO:0000313" key="2">
    <source>
        <dbReference type="EMBL" id="KAJ3580778.1"/>
    </source>
</evidence>
<gene>
    <name evidence="3" type="ORF">NHX12_005383</name>
    <name evidence="4" type="ORF">NHX12_006586</name>
    <name evidence="5" type="ORF">NHX12_006587</name>
    <name evidence="6" type="ORF">NHX12_006589</name>
    <name evidence="2" type="ORF">NHX12_021929</name>
</gene>
<evidence type="ECO:0000313" key="7">
    <source>
        <dbReference type="Proteomes" id="UP001148018"/>
    </source>
</evidence>
<dbReference type="EMBL" id="JANIIK010000112">
    <property type="protein sequence ID" value="KAJ3594256.1"/>
    <property type="molecule type" value="Genomic_DNA"/>
</dbReference>
<dbReference type="EMBL" id="JANIIK010000112">
    <property type="protein sequence ID" value="KAJ3594258.1"/>
    <property type="molecule type" value="Genomic_DNA"/>
</dbReference>
<dbReference type="EMBL" id="JANIIK010000112">
    <property type="protein sequence ID" value="KAJ3594255.1"/>
    <property type="molecule type" value="Genomic_DNA"/>
</dbReference>
<evidence type="ECO:0000313" key="6">
    <source>
        <dbReference type="EMBL" id="KAJ3594258.1"/>
    </source>
</evidence>
<organism evidence="4 7">
    <name type="scientific">Muraenolepis orangiensis</name>
    <name type="common">Patagonian moray cod</name>
    <dbReference type="NCBI Taxonomy" id="630683"/>
    <lineage>
        <taxon>Eukaryota</taxon>
        <taxon>Metazoa</taxon>
        <taxon>Chordata</taxon>
        <taxon>Craniata</taxon>
        <taxon>Vertebrata</taxon>
        <taxon>Euteleostomi</taxon>
        <taxon>Actinopterygii</taxon>
        <taxon>Neopterygii</taxon>
        <taxon>Teleostei</taxon>
        <taxon>Neoteleostei</taxon>
        <taxon>Acanthomorphata</taxon>
        <taxon>Zeiogadaria</taxon>
        <taxon>Gadariae</taxon>
        <taxon>Gadiformes</taxon>
        <taxon>Muraenolepidoidei</taxon>
        <taxon>Muraenolepididae</taxon>
        <taxon>Muraenolepis</taxon>
    </lineage>
</organism>
<evidence type="ECO:0000313" key="3">
    <source>
        <dbReference type="EMBL" id="KAJ3593045.1"/>
    </source>
</evidence>
<protein>
    <submittedName>
        <fullName evidence="4">Uncharacterized protein</fullName>
    </submittedName>
</protein>
<feature type="region of interest" description="Disordered" evidence="1">
    <location>
        <begin position="15"/>
        <end position="104"/>
    </location>
</feature>
<dbReference type="Proteomes" id="UP001148018">
    <property type="component" value="Unassembled WGS sequence"/>
</dbReference>
<evidence type="ECO:0000313" key="4">
    <source>
        <dbReference type="EMBL" id="KAJ3594255.1"/>
    </source>
</evidence>
<dbReference type="EMBL" id="JANIIK010005989">
    <property type="protein sequence ID" value="KAJ3580778.1"/>
    <property type="molecule type" value="Genomic_DNA"/>
</dbReference>
<name>A0A9Q0DSV0_9TELE</name>
<comment type="caution">
    <text evidence="4">The sequence shown here is derived from an EMBL/GenBank/DDBJ whole genome shotgun (WGS) entry which is preliminary data.</text>
</comment>
<keyword evidence="7" id="KW-1185">Reference proteome</keyword>
<dbReference type="AlphaFoldDB" id="A0A9Q0DSV0"/>
<feature type="compositionally biased region" description="Polar residues" evidence="1">
    <location>
        <begin position="16"/>
        <end position="38"/>
    </location>
</feature>
<feature type="compositionally biased region" description="Polar residues" evidence="1">
    <location>
        <begin position="55"/>
        <end position="69"/>
    </location>
</feature>
<reference evidence="4" key="1">
    <citation type="submission" date="2022-07" db="EMBL/GenBank/DDBJ databases">
        <title>Chromosome-level genome of Muraenolepis orangiensis.</title>
        <authorList>
            <person name="Kim J."/>
        </authorList>
    </citation>
    <scope>NUCLEOTIDE SEQUENCE</scope>
    <source>
        <strain evidence="4">KU_S4_2022</strain>
        <tissue evidence="4">Muscle</tissue>
    </source>
</reference>
<evidence type="ECO:0000313" key="5">
    <source>
        <dbReference type="EMBL" id="KAJ3594256.1"/>
    </source>
</evidence>
<proteinExistence type="predicted"/>
<dbReference type="EMBL" id="JANIIK010000112">
    <property type="protein sequence ID" value="KAJ3593045.1"/>
    <property type="molecule type" value="Genomic_DNA"/>
</dbReference>
<evidence type="ECO:0000256" key="1">
    <source>
        <dbReference type="SAM" id="MobiDB-lite"/>
    </source>
</evidence>
<accession>A0A9Q0DSV0</accession>
<sequence length="104" mass="11692">MKRFRKYINDKAQVSVVKQEQHNTITSQPPQAITSKSDPSWPGDDTDCPLHVQDSIKSQESQSQGSQPTVRPKQPESTVRPKQPESTVRPKQPESTVRPKQCGL</sequence>